<reference evidence="2" key="1">
    <citation type="submission" date="2021-01" db="EMBL/GenBank/DDBJ databases">
        <title>Whole genome shotgun sequence of Actinoplanes rishiriensis NBRC 108556.</title>
        <authorList>
            <person name="Komaki H."/>
            <person name="Tamura T."/>
        </authorList>
    </citation>
    <scope>NUCLEOTIDE SEQUENCE</scope>
    <source>
        <strain evidence="2">NBRC 108556</strain>
    </source>
</reference>
<evidence type="ECO:0000256" key="1">
    <source>
        <dbReference type="SAM" id="MobiDB-lite"/>
    </source>
</evidence>
<evidence type="ECO:0000313" key="3">
    <source>
        <dbReference type="Proteomes" id="UP000636960"/>
    </source>
</evidence>
<evidence type="ECO:0000313" key="2">
    <source>
        <dbReference type="EMBL" id="GIE94987.1"/>
    </source>
</evidence>
<keyword evidence="3" id="KW-1185">Reference proteome</keyword>
<name>A0A919N0E1_9ACTN</name>
<protein>
    <submittedName>
        <fullName evidence="2">Uncharacterized protein</fullName>
    </submittedName>
</protein>
<proteinExistence type="predicted"/>
<comment type="caution">
    <text evidence="2">The sequence shown here is derived from an EMBL/GenBank/DDBJ whole genome shotgun (WGS) entry which is preliminary data.</text>
</comment>
<dbReference type="AlphaFoldDB" id="A0A919N0E1"/>
<feature type="region of interest" description="Disordered" evidence="1">
    <location>
        <begin position="1"/>
        <end position="27"/>
    </location>
</feature>
<dbReference type="EMBL" id="BOMV01000022">
    <property type="protein sequence ID" value="GIE94987.1"/>
    <property type="molecule type" value="Genomic_DNA"/>
</dbReference>
<organism evidence="2 3">
    <name type="scientific">Paractinoplanes rishiriensis</name>
    <dbReference type="NCBI Taxonomy" id="1050105"/>
    <lineage>
        <taxon>Bacteria</taxon>
        <taxon>Bacillati</taxon>
        <taxon>Actinomycetota</taxon>
        <taxon>Actinomycetes</taxon>
        <taxon>Micromonosporales</taxon>
        <taxon>Micromonosporaceae</taxon>
        <taxon>Paractinoplanes</taxon>
    </lineage>
</organism>
<sequence>MDLTDDEHVKDPHLRRRRGAGEDALSAGSALTVAPGGAFPCRMTPAVRLEPIGPQIATPCVIMHGR</sequence>
<accession>A0A919N0E1</accession>
<dbReference type="Proteomes" id="UP000636960">
    <property type="component" value="Unassembled WGS sequence"/>
</dbReference>
<feature type="compositionally biased region" description="Basic and acidic residues" evidence="1">
    <location>
        <begin position="1"/>
        <end position="12"/>
    </location>
</feature>
<gene>
    <name evidence="2" type="ORF">Ari01nite_24520</name>
</gene>